<keyword evidence="2" id="KW-0812">Transmembrane</keyword>
<proteinExistence type="predicted"/>
<keyword evidence="4" id="KW-1185">Reference proteome</keyword>
<feature type="coiled-coil region" evidence="1">
    <location>
        <begin position="88"/>
        <end position="115"/>
    </location>
</feature>
<keyword evidence="1" id="KW-0175">Coiled coil</keyword>
<reference evidence="3" key="1">
    <citation type="submission" date="2023-05" db="EMBL/GenBank/DDBJ databases">
        <title>Limnohabitans sp. strain HM2-2 Genome sequencing and assembly.</title>
        <authorList>
            <person name="Jung Y."/>
        </authorList>
    </citation>
    <scope>NUCLEOTIDE SEQUENCE</scope>
    <source>
        <strain evidence="3">HM2-2</strain>
    </source>
</reference>
<dbReference type="EMBL" id="JASGBH010000004">
    <property type="protein sequence ID" value="MDI9233721.1"/>
    <property type="molecule type" value="Genomic_DNA"/>
</dbReference>
<accession>A0ABT6X6G6</accession>
<organism evidence="3 4">
    <name type="scientific">Limnohabitans lacus</name>
    <dbReference type="NCBI Taxonomy" id="3045173"/>
    <lineage>
        <taxon>Bacteria</taxon>
        <taxon>Pseudomonadati</taxon>
        <taxon>Pseudomonadota</taxon>
        <taxon>Betaproteobacteria</taxon>
        <taxon>Burkholderiales</taxon>
        <taxon>Comamonadaceae</taxon>
        <taxon>Limnohabitans</taxon>
    </lineage>
</organism>
<sequence>MENKSLFDIISFVASIASLILSVGAIWLSVVFYKMSDQASKATTEAAKDIAASVDRLEKLFDKLYSDTFSMMRDTVSDMRKHIWPTEVPEQETALDEAEKKADEKIQELKRTVEHQIGDLLVQQRLNDDKMSSLSVEMRSILDKAIISSRQVDMEAREETIREHILRSLRIYRRTRARATLNDLVEKLKPSFPLSRVINEVEKLRTEKLIELSPDAIGPDSIIKLV</sequence>
<evidence type="ECO:0000313" key="3">
    <source>
        <dbReference type="EMBL" id="MDI9233721.1"/>
    </source>
</evidence>
<evidence type="ECO:0000313" key="4">
    <source>
        <dbReference type="Proteomes" id="UP001431902"/>
    </source>
</evidence>
<dbReference type="Proteomes" id="UP001431902">
    <property type="component" value="Unassembled WGS sequence"/>
</dbReference>
<evidence type="ECO:0000256" key="2">
    <source>
        <dbReference type="SAM" id="Phobius"/>
    </source>
</evidence>
<evidence type="ECO:0008006" key="5">
    <source>
        <dbReference type="Google" id="ProtNLM"/>
    </source>
</evidence>
<comment type="caution">
    <text evidence="3">The sequence shown here is derived from an EMBL/GenBank/DDBJ whole genome shotgun (WGS) entry which is preliminary data.</text>
</comment>
<keyword evidence="2" id="KW-1133">Transmembrane helix</keyword>
<name>A0ABT6X6G6_9BURK</name>
<keyword evidence="2" id="KW-0472">Membrane</keyword>
<gene>
    <name evidence="3" type="ORF">QLQ16_07720</name>
</gene>
<evidence type="ECO:0000256" key="1">
    <source>
        <dbReference type="SAM" id="Coils"/>
    </source>
</evidence>
<dbReference type="RefSeq" id="WP_283224111.1">
    <property type="nucleotide sequence ID" value="NZ_JASGBH010000004.1"/>
</dbReference>
<protein>
    <recommendedName>
        <fullName evidence="5">DNA recombination protein RmuC</fullName>
    </recommendedName>
</protein>
<feature type="transmembrane region" description="Helical" evidence="2">
    <location>
        <begin position="12"/>
        <end position="33"/>
    </location>
</feature>